<comment type="subcellular location">
    <subcellularLocation>
        <location evidence="2">Secreted</location>
    </subcellularLocation>
</comment>
<evidence type="ECO:0000313" key="8">
    <source>
        <dbReference type="Proteomes" id="UP000254866"/>
    </source>
</evidence>
<dbReference type="Pfam" id="PF03443">
    <property type="entry name" value="AA9"/>
    <property type="match status" value="1"/>
</dbReference>
<keyword evidence="5" id="KW-0325">Glycoprotein</keyword>
<accession>A0A370TRQ1</accession>
<dbReference type="PANTHER" id="PTHR33353:SF34">
    <property type="entry name" value="ENDO-BETA-1,4-GLUCANASE D"/>
    <property type="match status" value="1"/>
</dbReference>
<comment type="caution">
    <text evidence="7">The sequence shown here is derived from an EMBL/GenBank/DDBJ whole genome shotgun (WGS) entry which is preliminary data.</text>
</comment>
<dbReference type="InterPro" id="IPR005103">
    <property type="entry name" value="AA9_LPMO"/>
</dbReference>
<dbReference type="AlphaFoldDB" id="A0A370TRQ1"/>
<name>A0A370TRQ1_9HELO</name>
<keyword evidence="4" id="KW-1015">Disulfide bond</keyword>
<evidence type="ECO:0000259" key="6">
    <source>
        <dbReference type="Pfam" id="PF03443"/>
    </source>
</evidence>
<protein>
    <recommendedName>
        <fullName evidence="6">Auxiliary Activity family 9 catalytic domain-containing protein</fullName>
    </recommendedName>
</protein>
<dbReference type="Proteomes" id="UP000254866">
    <property type="component" value="Unassembled WGS sequence"/>
</dbReference>
<keyword evidence="3" id="KW-0964">Secreted</keyword>
<dbReference type="PANTHER" id="PTHR33353">
    <property type="entry name" value="PUTATIVE (AFU_ORTHOLOGUE AFUA_1G12560)-RELATED"/>
    <property type="match status" value="1"/>
</dbReference>
<dbReference type="InterPro" id="IPR049892">
    <property type="entry name" value="AA9"/>
</dbReference>
<dbReference type="RefSeq" id="XP_031870865.1">
    <property type="nucleotide sequence ID" value="XM_032011172.1"/>
</dbReference>
<evidence type="ECO:0000256" key="4">
    <source>
        <dbReference type="ARBA" id="ARBA00023157"/>
    </source>
</evidence>
<evidence type="ECO:0000256" key="5">
    <source>
        <dbReference type="ARBA" id="ARBA00023180"/>
    </source>
</evidence>
<evidence type="ECO:0000313" key="7">
    <source>
        <dbReference type="EMBL" id="RDL38209.1"/>
    </source>
</evidence>
<gene>
    <name evidence="7" type="ORF">BP5553_02549</name>
</gene>
<dbReference type="STRING" id="2656787.A0A370TRQ1"/>
<dbReference type="EMBL" id="NPIC01000002">
    <property type="protein sequence ID" value="RDL38209.1"/>
    <property type="molecule type" value="Genomic_DNA"/>
</dbReference>
<evidence type="ECO:0000256" key="3">
    <source>
        <dbReference type="ARBA" id="ARBA00022525"/>
    </source>
</evidence>
<proteinExistence type="predicted"/>
<dbReference type="GeneID" id="43595398"/>
<dbReference type="OrthoDB" id="4849160at2759"/>
<organism evidence="7 8">
    <name type="scientific">Venustampulla echinocandica</name>
    <dbReference type="NCBI Taxonomy" id="2656787"/>
    <lineage>
        <taxon>Eukaryota</taxon>
        <taxon>Fungi</taxon>
        <taxon>Dikarya</taxon>
        <taxon>Ascomycota</taxon>
        <taxon>Pezizomycotina</taxon>
        <taxon>Leotiomycetes</taxon>
        <taxon>Helotiales</taxon>
        <taxon>Pleuroascaceae</taxon>
        <taxon>Venustampulla</taxon>
    </lineage>
</organism>
<reference evidence="7 8" key="1">
    <citation type="journal article" date="2018" name="IMA Fungus">
        <title>IMA Genome-F 9: Draft genome sequence of Annulohypoxylon stygium, Aspergillus mulundensis, Berkeleyomyces basicola (syn. Thielaviopsis basicola), Ceratocystis smalleyi, two Cercospora beticola strains, Coleophoma cylindrospora, Fusarium fracticaudum, Phialophora cf. hyalina, and Morchella septimelata.</title>
        <authorList>
            <person name="Wingfield B.D."/>
            <person name="Bills G.F."/>
            <person name="Dong Y."/>
            <person name="Huang W."/>
            <person name="Nel W.J."/>
            <person name="Swalarsk-Parry B.S."/>
            <person name="Vaghefi N."/>
            <person name="Wilken P.M."/>
            <person name="An Z."/>
            <person name="de Beer Z.W."/>
            <person name="De Vos L."/>
            <person name="Chen L."/>
            <person name="Duong T.A."/>
            <person name="Gao Y."/>
            <person name="Hammerbacher A."/>
            <person name="Kikkert J.R."/>
            <person name="Li Y."/>
            <person name="Li H."/>
            <person name="Li K."/>
            <person name="Li Q."/>
            <person name="Liu X."/>
            <person name="Ma X."/>
            <person name="Naidoo K."/>
            <person name="Pethybridge S.J."/>
            <person name="Sun J."/>
            <person name="Steenkamp E.T."/>
            <person name="van der Nest M.A."/>
            <person name="van Wyk S."/>
            <person name="Wingfield M.J."/>
            <person name="Xiong C."/>
            <person name="Yue Q."/>
            <person name="Zhang X."/>
        </authorList>
    </citation>
    <scope>NUCLEOTIDE SEQUENCE [LARGE SCALE GENOMIC DNA]</scope>
    <source>
        <strain evidence="7 8">BP 5553</strain>
    </source>
</reference>
<dbReference type="GO" id="GO:0005576">
    <property type="term" value="C:extracellular region"/>
    <property type="evidence" value="ECO:0007669"/>
    <property type="project" value="UniProtKB-SubCell"/>
</dbReference>
<feature type="domain" description="Auxiliary Activity family 9 catalytic" evidence="6">
    <location>
        <begin position="23"/>
        <end position="233"/>
    </location>
</feature>
<dbReference type="Gene3D" id="2.70.50.70">
    <property type="match status" value="1"/>
</dbReference>
<evidence type="ECO:0000256" key="2">
    <source>
        <dbReference type="ARBA" id="ARBA00004613"/>
    </source>
</evidence>
<dbReference type="CDD" id="cd21175">
    <property type="entry name" value="LPMO_AA9"/>
    <property type="match status" value="1"/>
</dbReference>
<evidence type="ECO:0000256" key="1">
    <source>
        <dbReference type="ARBA" id="ARBA00001973"/>
    </source>
</evidence>
<keyword evidence="8" id="KW-1185">Reference proteome</keyword>
<comment type="cofactor">
    <cofactor evidence="1">
        <name>Cu(2+)</name>
        <dbReference type="ChEBI" id="CHEBI:29036"/>
    </cofactor>
</comment>
<sequence length="260" mass="27614">MNYQIATLRLAVALGSISLAAGHGVVTGIVAGGTYYTGYEPLSPVPNIASWSTPLNLEHGFVPSSNFTTPDIICHAGATPGQNSISVKSGESLTLQWSAPWVGGHHGPVMSYLANCNGSCSSLPDKTALKFFKIEDAGIIERTPFPAYYAADELRDHNSSWTVWIPPTLKSGNYVLRHEIIALHVAEDLGGAQAYPQCINLNVAGTGSDNPVGQSAETLYKETDPGILIDIWQFGNATYIIPGPAVWSGAVQHAQPAVNR</sequence>